<dbReference type="OrthoDB" id="43654at2759"/>
<dbReference type="PRINTS" id="PR00837">
    <property type="entry name" value="V5TPXLIKE"/>
</dbReference>
<evidence type="ECO:0000313" key="4">
    <source>
        <dbReference type="Proteomes" id="UP000076420"/>
    </source>
</evidence>
<evidence type="ECO:0000256" key="1">
    <source>
        <dbReference type="SAM" id="SignalP"/>
    </source>
</evidence>
<proteinExistence type="predicted"/>
<dbReference type="VEuPathDB" id="VectorBase:BGLAX_026651"/>
<dbReference type="SMART" id="SM00198">
    <property type="entry name" value="SCP"/>
    <property type="match status" value="1"/>
</dbReference>
<feature type="domain" description="SCP" evidence="2">
    <location>
        <begin position="54"/>
        <end position="201"/>
    </location>
</feature>
<dbReference type="PROSITE" id="PS01010">
    <property type="entry name" value="CRISP_2"/>
    <property type="match status" value="1"/>
</dbReference>
<evidence type="ECO:0000313" key="3">
    <source>
        <dbReference type="EnsemblMetazoa" id="BGLB031426-PA"/>
    </source>
</evidence>
<protein>
    <recommendedName>
        <fullName evidence="2">SCP domain-containing protein</fullName>
    </recommendedName>
</protein>
<dbReference type="PANTHER" id="PTHR10334">
    <property type="entry name" value="CYSTEINE-RICH SECRETORY PROTEIN-RELATED"/>
    <property type="match status" value="1"/>
</dbReference>
<feature type="chain" id="PRO_5014285108" description="SCP domain-containing protein" evidence="1">
    <location>
        <begin position="30"/>
        <end position="252"/>
    </location>
</feature>
<dbReference type="InterPro" id="IPR001283">
    <property type="entry name" value="CRISP-related"/>
</dbReference>
<dbReference type="Gene3D" id="3.40.33.10">
    <property type="entry name" value="CAP"/>
    <property type="match status" value="1"/>
</dbReference>
<dbReference type="AlphaFoldDB" id="A0A2C9LIL9"/>
<name>A0A2C9LIL9_BIOGL</name>
<dbReference type="KEGG" id="bgt:106067210"/>
<reference evidence="3" key="1">
    <citation type="submission" date="2020-05" db="UniProtKB">
        <authorList>
            <consortium name="EnsemblMetazoa"/>
        </authorList>
    </citation>
    <scope>IDENTIFICATION</scope>
    <source>
        <strain evidence="3">BB02</strain>
    </source>
</reference>
<organism evidence="3 4">
    <name type="scientific">Biomphalaria glabrata</name>
    <name type="common">Bloodfluke planorb</name>
    <name type="synonym">Freshwater snail</name>
    <dbReference type="NCBI Taxonomy" id="6526"/>
    <lineage>
        <taxon>Eukaryota</taxon>
        <taxon>Metazoa</taxon>
        <taxon>Spiralia</taxon>
        <taxon>Lophotrochozoa</taxon>
        <taxon>Mollusca</taxon>
        <taxon>Gastropoda</taxon>
        <taxon>Heterobranchia</taxon>
        <taxon>Euthyneura</taxon>
        <taxon>Panpulmonata</taxon>
        <taxon>Hygrophila</taxon>
        <taxon>Lymnaeoidea</taxon>
        <taxon>Planorbidae</taxon>
        <taxon>Biomphalaria</taxon>
    </lineage>
</organism>
<sequence>MRNCGKLSDLPVWSLVLIVLFSRLGVSNSIELRRVLNVTSHRLVKRGTNGFSEEEKVAMVRAHNEARAKEGATDMLAMHWDDAIGSSAQAHADKCDFTHSTRSQRSNIGGHKVVGENLYYSTAKTVPKHALNAWYNEKKDYDFATTHCRLVCGHYTQIVWAKSYALGCGKKLCSTLTGAGAPRRNANYIVCQYGPAGNIIGDPMYIDGMACSECPPDRYCRESLCALEAFSRASYQSQLLVVCLLSVFVSLF</sequence>
<dbReference type="STRING" id="6526.A0A2C9LIL9"/>
<dbReference type="GO" id="GO:0005576">
    <property type="term" value="C:extracellular region"/>
    <property type="evidence" value="ECO:0007669"/>
    <property type="project" value="InterPro"/>
</dbReference>
<keyword evidence="1" id="KW-0732">Signal</keyword>
<dbReference type="InterPro" id="IPR035940">
    <property type="entry name" value="CAP_sf"/>
</dbReference>
<accession>A0A2C9LIL9</accession>
<dbReference type="InterPro" id="IPR014044">
    <property type="entry name" value="CAP_dom"/>
</dbReference>
<dbReference type="VEuPathDB" id="VectorBase:BGLB031426"/>
<dbReference type="PROSITE" id="PS01009">
    <property type="entry name" value="CRISP_1"/>
    <property type="match status" value="1"/>
</dbReference>
<dbReference type="Pfam" id="PF00188">
    <property type="entry name" value="CAP"/>
    <property type="match status" value="1"/>
</dbReference>
<dbReference type="SUPFAM" id="SSF55797">
    <property type="entry name" value="PR-1-like"/>
    <property type="match status" value="1"/>
</dbReference>
<dbReference type="EnsemblMetazoa" id="BGLB031426-RC">
    <property type="protein sequence ID" value="BGLB031426-PC"/>
    <property type="gene ID" value="BGLB031426"/>
</dbReference>
<dbReference type="Proteomes" id="UP000076420">
    <property type="component" value="Unassembled WGS sequence"/>
</dbReference>
<dbReference type="EnsemblMetazoa" id="BGLB031426-RA">
    <property type="protein sequence ID" value="BGLB031426-PA"/>
    <property type="gene ID" value="BGLB031426"/>
</dbReference>
<evidence type="ECO:0000259" key="2">
    <source>
        <dbReference type="SMART" id="SM00198"/>
    </source>
</evidence>
<dbReference type="InterPro" id="IPR018244">
    <property type="entry name" value="Allrgn_V5/Tpx1_CS"/>
</dbReference>
<gene>
    <name evidence="3" type="primary">106067210</name>
</gene>
<feature type="signal peptide" evidence="1">
    <location>
        <begin position="1"/>
        <end position="29"/>
    </location>
</feature>